<protein>
    <submittedName>
        <fullName evidence="1">Uncharacterized protein</fullName>
    </submittedName>
</protein>
<name>A0AAD2K1X2_9AGAR</name>
<sequence>MRCFGAVTLRLKFPAIRSTHCPALLDMDSSKVSREIAMVTGPMIIDMCLTWGFMGITLVQVSLHDRRRILHLLLEQSARPKNPRRQLSFLGILQTAMVTADASHWFVFGSANMIQRNDTFLDSWDVPMLDDRISLIVQLLYCWPRLAAYTSSARA</sequence>
<evidence type="ECO:0000313" key="2">
    <source>
        <dbReference type="Proteomes" id="UP001295794"/>
    </source>
</evidence>
<dbReference type="Proteomes" id="UP001295794">
    <property type="component" value="Unassembled WGS sequence"/>
</dbReference>
<proteinExistence type="predicted"/>
<evidence type="ECO:0000313" key="1">
    <source>
        <dbReference type="EMBL" id="CAK5272769.1"/>
    </source>
</evidence>
<comment type="caution">
    <text evidence="1">The sequence shown here is derived from an EMBL/GenBank/DDBJ whole genome shotgun (WGS) entry which is preliminary data.</text>
</comment>
<keyword evidence="2" id="KW-1185">Reference proteome</keyword>
<organism evidence="1 2">
    <name type="scientific">Mycena citricolor</name>
    <dbReference type="NCBI Taxonomy" id="2018698"/>
    <lineage>
        <taxon>Eukaryota</taxon>
        <taxon>Fungi</taxon>
        <taxon>Dikarya</taxon>
        <taxon>Basidiomycota</taxon>
        <taxon>Agaricomycotina</taxon>
        <taxon>Agaricomycetes</taxon>
        <taxon>Agaricomycetidae</taxon>
        <taxon>Agaricales</taxon>
        <taxon>Marasmiineae</taxon>
        <taxon>Mycenaceae</taxon>
        <taxon>Mycena</taxon>
    </lineage>
</organism>
<reference evidence="1" key="1">
    <citation type="submission" date="2023-11" db="EMBL/GenBank/DDBJ databases">
        <authorList>
            <person name="De Vega J J."/>
            <person name="De Vega J J."/>
        </authorList>
    </citation>
    <scope>NUCLEOTIDE SEQUENCE</scope>
</reference>
<dbReference type="EMBL" id="CAVNYO010000185">
    <property type="protein sequence ID" value="CAK5272769.1"/>
    <property type="molecule type" value="Genomic_DNA"/>
</dbReference>
<accession>A0AAD2K1X2</accession>
<dbReference type="AlphaFoldDB" id="A0AAD2K1X2"/>
<gene>
    <name evidence="1" type="ORF">MYCIT1_LOCUS18648</name>
</gene>